<feature type="compositionally biased region" description="Acidic residues" evidence="1">
    <location>
        <begin position="72"/>
        <end position="89"/>
    </location>
</feature>
<feature type="region of interest" description="Disordered" evidence="1">
    <location>
        <begin position="312"/>
        <end position="347"/>
    </location>
</feature>
<feature type="compositionally biased region" description="Basic residues" evidence="1">
    <location>
        <begin position="329"/>
        <end position="338"/>
    </location>
</feature>
<protein>
    <submittedName>
        <fullName evidence="2">Uncharacterized protein</fullName>
    </submittedName>
</protein>
<evidence type="ECO:0000256" key="1">
    <source>
        <dbReference type="SAM" id="MobiDB-lite"/>
    </source>
</evidence>
<gene>
    <name evidence="2" type="ORF">SLS63_011773</name>
</gene>
<feature type="compositionally biased region" description="Basic and acidic residues" evidence="1">
    <location>
        <begin position="191"/>
        <end position="204"/>
    </location>
</feature>
<keyword evidence="3" id="KW-1185">Reference proteome</keyword>
<feature type="region of interest" description="Disordered" evidence="1">
    <location>
        <begin position="163"/>
        <end position="282"/>
    </location>
</feature>
<feature type="compositionally biased region" description="Low complexity" evidence="1">
    <location>
        <begin position="173"/>
        <end position="185"/>
    </location>
</feature>
<reference evidence="2 3" key="1">
    <citation type="submission" date="2024-02" db="EMBL/GenBank/DDBJ databases">
        <title>De novo assembly and annotation of 12 fungi associated with fruit tree decline syndrome in Ontario, Canada.</title>
        <authorList>
            <person name="Sulman M."/>
            <person name="Ellouze W."/>
            <person name="Ilyukhin E."/>
        </authorList>
    </citation>
    <scope>NUCLEOTIDE SEQUENCE [LARGE SCALE GENOMIC DNA]</scope>
    <source>
        <strain evidence="2 3">M169</strain>
    </source>
</reference>
<accession>A0ABR1NT87</accession>
<feature type="region of interest" description="Disordered" evidence="1">
    <location>
        <begin position="71"/>
        <end position="93"/>
    </location>
</feature>
<feature type="compositionally biased region" description="Basic residues" evidence="1">
    <location>
        <begin position="414"/>
        <end position="423"/>
    </location>
</feature>
<evidence type="ECO:0000313" key="3">
    <source>
        <dbReference type="Proteomes" id="UP001430848"/>
    </source>
</evidence>
<proteinExistence type="predicted"/>
<organism evidence="2 3">
    <name type="scientific">Diaporthe eres</name>
    <name type="common">Phomopsis oblonga</name>
    <dbReference type="NCBI Taxonomy" id="83184"/>
    <lineage>
        <taxon>Eukaryota</taxon>
        <taxon>Fungi</taxon>
        <taxon>Dikarya</taxon>
        <taxon>Ascomycota</taxon>
        <taxon>Pezizomycotina</taxon>
        <taxon>Sordariomycetes</taxon>
        <taxon>Sordariomycetidae</taxon>
        <taxon>Diaporthales</taxon>
        <taxon>Diaporthaceae</taxon>
        <taxon>Diaporthe</taxon>
        <taxon>Diaporthe eres species complex</taxon>
    </lineage>
</organism>
<evidence type="ECO:0000313" key="2">
    <source>
        <dbReference type="EMBL" id="KAK7714520.1"/>
    </source>
</evidence>
<dbReference type="EMBL" id="JAKNSF020000117">
    <property type="protein sequence ID" value="KAK7714520.1"/>
    <property type="molecule type" value="Genomic_DNA"/>
</dbReference>
<dbReference type="Proteomes" id="UP001430848">
    <property type="component" value="Unassembled WGS sequence"/>
</dbReference>
<feature type="compositionally biased region" description="Polar residues" evidence="1">
    <location>
        <begin position="253"/>
        <end position="279"/>
    </location>
</feature>
<name>A0ABR1NT87_DIAER</name>
<feature type="region of interest" description="Disordered" evidence="1">
    <location>
        <begin position="401"/>
        <end position="423"/>
    </location>
</feature>
<comment type="caution">
    <text evidence="2">The sequence shown here is derived from an EMBL/GenBank/DDBJ whole genome shotgun (WGS) entry which is preliminary data.</text>
</comment>
<feature type="compositionally biased region" description="Pro residues" evidence="1">
    <location>
        <begin position="237"/>
        <end position="251"/>
    </location>
</feature>
<sequence>MYVPLQVEARFWFMPRVELDSRLSPSPSIQALKIVRDTNKKHLRFIAQHEKKLLQRINPEDANQIYIQFELDPPEPGEDPNSESDNEDVEPYRRGDLEPITVVGLRSHHHPVAEVRAQALATWQTMRDDYYRNQHQEAAVDSSSWVVQDDNAFSEAAIWTIQESPGGEELTDSSTYASASSSASDCDNEYTDDHYDDDFQRDLHGSNWSDGEDETDSLDDQRSPELSGSVHWLTELPTPPPSEKASPPPSPVLSESQMAPTTGVSDNISSTGCSTSDKSGLSAGEELSQVLNDRKIMEAFLERIVKRIKESYMSKSEKEAEKAYERQKDRARHRKVQKPRGEERADPKRALRLRRTHTMSPEQAEEHKLEETCKTHFESHFQMTHHYEDTEGRVHAEPVATEGLPPENKFQWMKAHRRQKSPF</sequence>
<feature type="compositionally biased region" description="Basic and acidic residues" evidence="1">
    <location>
        <begin position="312"/>
        <end position="328"/>
    </location>
</feature>